<keyword evidence="2" id="KW-1185">Reference proteome</keyword>
<dbReference type="Proteomes" id="UP001187192">
    <property type="component" value="Unassembled WGS sequence"/>
</dbReference>
<gene>
    <name evidence="1" type="ORF">TIFTF001_018751</name>
</gene>
<comment type="caution">
    <text evidence="1">The sequence shown here is derived from an EMBL/GenBank/DDBJ whole genome shotgun (WGS) entry which is preliminary data.</text>
</comment>
<accession>A0AA88AVW8</accession>
<reference evidence="1" key="1">
    <citation type="submission" date="2023-07" db="EMBL/GenBank/DDBJ databases">
        <title>draft genome sequence of fig (Ficus carica).</title>
        <authorList>
            <person name="Takahashi T."/>
            <person name="Nishimura K."/>
        </authorList>
    </citation>
    <scope>NUCLEOTIDE SEQUENCE</scope>
</reference>
<dbReference type="EMBL" id="BTGU01000031">
    <property type="protein sequence ID" value="GMN49581.1"/>
    <property type="molecule type" value="Genomic_DNA"/>
</dbReference>
<protein>
    <submittedName>
        <fullName evidence="1">Uncharacterized protein</fullName>
    </submittedName>
</protein>
<name>A0AA88AVW8_FICCA</name>
<proteinExistence type="predicted"/>
<dbReference type="AlphaFoldDB" id="A0AA88AVW8"/>
<sequence length="84" mass="8809">MKIKKTSKRARSKGVGALSECASTLPHQAVKALRLSQNGAHARTVLSARPRGLGAPLELQAHSCALSGVLSCAEACLPFYLPQV</sequence>
<organism evidence="1 2">
    <name type="scientific">Ficus carica</name>
    <name type="common">Common fig</name>
    <dbReference type="NCBI Taxonomy" id="3494"/>
    <lineage>
        <taxon>Eukaryota</taxon>
        <taxon>Viridiplantae</taxon>
        <taxon>Streptophyta</taxon>
        <taxon>Embryophyta</taxon>
        <taxon>Tracheophyta</taxon>
        <taxon>Spermatophyta</taxon>
        <taxon>Magnoliopsida</taxon>
        <taxon>eudicotyledons</taxon>
        <taxon>Gunneridae</taxon>
        <taxon>Pentapetalae</taxon>
        <taxon>rosids</taxon>
        <taxon>fabids</taxon>
        <taxon>Rosales</taxon>
        <taxon>Moraceae</taxon>
        <taxon>Ficeae</taxon>
        <taxon>Ficus</taxon>
    </lineage>
</organism>
<evidence type="ECO:0000313" key="1">
    <source>
        <dbReference type="EMBL" id="GMN49581.1"/>
    </source>
</evidence>
<evidence type="ECO:0000313" key="2">
    <source>
        <dbReference type="Proteomes" id="UP001187192"/>
    </source>
</evidence>